<evidence type="ECO:0000256" key="2">
    <source>
        <dbReference type="ARBA" id="ARBA00012695"/>
    </source>
</evidence>
<dbReference type="GO" id="GO:0010133">
    <property type="term" value="P:L-proline catabolic process to L-glutamate"/>
    <property type="evidence" value="ECO:0007669"/>
    <property type="project" value="TreeGrafter"/>
</dbReference>
<dbReference type="EC" id="1.5.5.2" evidence="2 5"/>
<dbReference type="GO" id="GO:0071949">
    <property type="term" value="F:FAD binding"/>
    <property type="evidence" value="ECO:0007669"/>
    <property type="project" value="TreeGrafter"/>
</dbReference>
<dbReference type="EMBL" id="AMZH03029444">
    <property type="protein sequence ID" value="RRT33275.1"/>
    <property type="molecule type" value="Genomic_DNA"/>
</dbReference>
<comment type="cofactor">
    <cofactor evidence="5">
        <name>FAD</name>
        <dbReference type="ChEBI" id="CHEBI:57692"/>
    </cofactor>
</comment>
<dbReference type="Gene3D" id="3.20.20.220">
    <property type="match status" value="1"/>
</dbReference>
<proteinExistence type="inferred from homology"/>
<dbReference type="AlphaFoldDB" id="A0A426X1B6"/>
<evidence type="ECO:0000256" key="6">
    <source>
        <dbReference type="SAM" id="MobiDB-lite"/>
    </source>
</evidence>
<dbReference type="GO" id="GO:0004657">
    <property type="term" value="F:proline dehydrogenase activity"/>
    <property type="evidence" value="ECO:0007669"/>
    <property type="project" value="UniProtKB-EC"/>
</dbReference>
<dbReference type="Pfam" id="PF01619">
    <property type="entry name" value="Pro_dh"/>
    <property type="match status" value="1"/>
</dbReference>
<accession>A0A426X1B6</accession>
<evidence type="ECO:0000256" key="5">
    <source>
        <dbReference type="RuleBase" id="RU364054"/>
    </source>
</evidence>
<keyword evidence="5" id="KW-0274">FAD</keyword>
<dbReference type="SUPFAM" id="SSF51730">
    <property type="entry name" value="FAD-linked oxidoreductase"/>
    <property type="match status" value="1"/>
</dbReference>
<dbReference type="Proteomes" id="UP000287651">
    <property type="component" value="Unassembled WGS sequence"/>
</dbReference>
<evidence type="ECO:0000313" key="9">
    <source>
        <dbReference type="Proteomes" id="UP000287651"/>
    </source>
</evidence>
<feature type="region of interest" description="Disordered" evidence="6">
    <location>
        <begin position="113"/>
        <end position="135"/>
    </location>
</feature>
<comment type="catalytic activity">
    <reaction evidence="5">
        <text>L-proline + a quinone = (S)-1-pyrroline-5-carboxylate + a quinol + H(+)</text>
        <dbReference type="Rhea" id="RHEA:23784"/>
        <dbReference type="ChEBI" id="CHEBI:15378"/>
        <dbReference type="ChEBI" id="CHEBI:17388"/>
        <dbReference type="ChEBI" id="CHEBI:24646"/>
        <dbReference type="ChEBI" id="CHEBI:60039"/>
        <dbReference type="ChEBI" id="CHEBI:132124"/>
        <dbReference type="EC" id="1.5.5.2"/>
    </reaction>
</comment>
<keyword evidence="3 5" id="KW-0560">Oxidoreductase</keyword>
<dbReference type="GO" id="GO:0005739">
    <property type="term" value="C:mitochondrion"/>
    <property type="evidence" value="ECO:0007669"/>
    <property type="project" value="TreeGrafter"/>
</dbReference>
<organism evidence="8 9">
    <name type="scientific">Ensete ventricosum</name>
    <name type="common">Abyssinian banana</name>
    <name type="synonym">Musa ensete</name>
    <dbReference type="NCBI Taxonomy" id="4639"/>
    <lineage>
        <taxon>Eukaryota</taxon>
        <taxon>Viridiplantae</taxon>
        <taxon>Streptophyta</taxon>
        <taxon>Embryophyta</taxon>
        <taxon>Tracheophyta</taxon>
        <taxon>Spermatophyta</taxon>
        <taxon>Magnoliopsida</taxon>
        <taxon>Liliopsida</taxon>
        <taxon>Zingiberales</taxon>
        <taxon>Musaceae</taxon>
        <taxon>Ensete</taxon>
    </lineage>
</organism>
<keyword evidence="4 5" id="KW-0642">Proline metabolism</keyword>
<comment type="caution">
    <text evidence="8">The sequence shown here is derived from an EMBL/GenBank/DDBJ whole genome shotgun (WGS) entry which is preliminary data.</text>
</comment>
<dbReference type="PANTHER" id="PTHR13914:SF0">
    <property type="entry name" value="PROLINE DEHYDROGENASE 1, MITOCHONDRIAL"/>
    <property type="match status" value="1"/>
</dbReference>
<feature type="non-terminal residue" evidence="8">
    <location>
        <position position="1"/>
    </location>
</feature>
<evidence type="ECO:0000256" key="3">
    <source>
        <dbReference type="ARBA" id="ARBA00023002"/>
    </source>
</evidence>
<evidence type="ECO:0000256" key="4">
    <source>
        <dbReference type="ARBA" id="ARBA00023062"/>
    </source>
</evidence>
<dbReference type="InterPro" id="IPR015659">
    <property type="entry name" value="Proline_oxidase"/>
</dbReference>
<dbReference type="PANTHER" id="PTHR13914">
    <property type="entry name" value="PROLINE OXIDASE"/>
    <property type="match status" value="1"/>
</dbReference>
<name>A0A426X1B6_ENSVE</name>
<evidence type="ECO:0000259" key="7">
    <source>
        <dbReference type="Pfam" id="PF01619"/>
    </source>
</evidence>
<evidence type="ECO:0000313" key="8">
    <source>
        <dbReference type="EMBL" id="RRT33275.1"/>
    </source>
</evidence>
<evidence type="ECO:0000256" key="1">
    <source>
        <dbReference type="ARBA" id="ARBA00005869"/>
    </source>
</evidence>
<gene>
    <name evidence="8" type="ORF">B296_00059180</name>
</gene>
<keyword evidence="5" id="KW-0285">Flavoprotein</keyword>
<comment type="similarity">
    <text evidence="1 5">Belongs to the proline oxidase family.</text>
</comment>
<comment type="function">
    <text evidence="5">Converts proline to delta-1-pyrroline-5-carboxylate.</text>
</comment>
<dbReference type="InterPro" id="IPR029041">
    <property type="entry name" value="FAD-linked_oxidoreductase-like"/>
</dbReference>
<dbReference type="InterPro" id="IPR002872">
    <property type="entry name" value="Proline_DH_dom"/>
</dbReference>
<reference evidence="8 9" key="1">
    <citation type="journal article" date="2014" name="Agronomy (Basel)">
        <title>A Draft Genome Sequence for Ensete ventricosum, the Drought-Tolerant Tree Against Hunger.</title>
        <authorList>
            <person name="Harrison J."/>
            <person name="Moore K.A."/>
            <person name="Paszkiewicz K."/>
            <person name="Jones T."/>
            <person name="Grant M."/>
            <person name="Ambacheew D."/>
            <person name="Muzemil S."/>
            <person name="Studholme D.J."/>
        </authorList>
    </citation>
    <scope>NUCLEOTIDE SEQUENCE [LARGE SCALE GENOMIC DNA]</scope>
</reference>
<feature type="domain" description="Proline dehydrogenase" evidence="7">
    <location>
        <begin position="1"/>
        <end position="26"/>
    </location>
</feature>
<protein>
    <recommendedName>
        <fullName evidence="2 5">Proline dehydrogenase</fullName>
        <ecNumber evidence="2 5">1.5.5.2</ecNumber>
    </recommendedName>
</protein>
<sequence length="149" mass="16828">QVSKYVPFGPVEQVMPYLLRRAEENRGLLCSSIVDRQLIRFMISNHCTTLSLLLCPASNFQNITLLCFLQEGDLEKTCHCSCLDDVVSLKSKVSDRRELHLCRIKRQRTKRKPATHETCTDLEPEAGAGDNQSAPYATLPIQSKAHIDI</sequence>